<keyword evidence="4" id="KW-1185">Reference proteome</keyword>
<dbReference type="GO" id="GO:0006950">
    <property type="term" value="P:response to stress"/>
    <property type="evidence" value="ECO:0007669"/>
    <property type="project" value="UniProtKB-ARBA"/>
</dbReference>
<dbReference type="Proteomes" id="UP000186914">
    <property type="component" value="Unassembled WGS sequence"/>
</dbReference>
<evidence type="ECO:0000256" key="1">
    <source>
        <dbReference type="SAM" id="MobiDB-lite"/>
    </source>
</evidence>
<dbReference type="EMBL" id="FTNO01000008">
    <property type="protein sequence ID" value="SIR99043.1"/>
    <property type="molecule type" value="Genomic_DNA"/>
</dbReference>
<dbReference type="RefSeq" id="WP_245800287.1">
    <property type="nucleotide sequence ID" value="NZ_FTNO01000008.1"/>
</dbReference>
<name>A0A1N7FFH0_9EURY</name>
<proteinExistence type="predicted"/>
<evidence type="ECO:0000259" key="2">
    <source>
        <dbReference type="Pfam" id="PF10263"/>
    </source>
</evidence>
<gene>
    <name evidence="3" type="ORF">SAMN05421858_5039</name>
</gene>
<organism evidence="3 4">
    <name type="scientific">Haladaptatus litoreus</name>
    <dbReference type="NCBI Taxonomy" id="553468"/>
    <lineage>
        <taxon>Archaea</taxon>
        <taxon>Methanobacteriati</taxon>
        <taxon>Methanobacteriota</taxon>
        <taxon>Stenosarchaea group</taxon>
        <taxon>Halobacteria</taxon>
        <taxon>Halobacteriales</taxon>
        <taxon>Haladaptataceae</taxon>
        <taxon>Haladaptatus</taxon>
    </lineage>
</organism>
<dbReference type="InterPro" id="IPR006640">
    <property type="entry name" value="SprT-like_domain"/>
</dbReference>
<sequence>MERQLTVSDITDQRTLTERTDTTTNDTPETPTALLDRAKQHATNVAAEHFPDLPVETIDWEVSHRAQRQAGVTKYDPTTEAITITLTWTAYEQHGWEQFSSTVRHELIHAWQYHEFGEADHGRTFDRRTDVLDTSRILRAVHIADGVGRLHRLRWTTPVLPALEGGHTARRVQLWRLRRVAAYRRA</sequence>
<dbReference type="Pfam" id="PF10263">
    <property type="entry name" value="SprT-like"/>
    <property type="match status" value="1"/>
</dbReference>
<feature type="compositionally biased region" description="Polar residues" evidence="1">
    <location>
        <begin position="1"/>
        <end position="10"/>
    </location>
</feature>
<reference evidence="4" key="1">
    <citation type="submission" date="2017-01" db="EMBL/GenBank/DDBJ databases">
        <authorList>
            <person name="Varghese N."/>
            <person name="Submissions S."/>
        </authorList>
    </citation>
    <scope>NUCLEOTIDE SEQUENCE [LARGE SCALE GENOMIC DNA]</scope>
    <source>
        <strain evidence="4">CGMCC 1.7737</strain>
    </source>
</reference>
<feature type="domain" description="SprT-like" evidence="2">
    <location>
        <begin position="45"/>
        <end position="130"/>
    </location>
</feature>
<evidence type="ECO:0000313" key="3">
    <source>
        <dbReference type="EMBL" id="SIR99043.1"/>
    </source>
</evidence>
<evidence type="ECO:0000313" key="4">
    <source>
        <dbReference type="Proteomes" id="UP000186914"/>
    </source>
</evidence>
<feature type="region of interest" description="Disordered" evidence="1">
    <location>
        <begin position="1"/>
        <end position="29"/>
    </location>
</feature>
<dbReference type="AlphaFoldDB" id="A0A1N7FFH0"/>
<feature type="compositionally biased region" description="Basic and acidic residues" evidence="1">
    <location>
        <begin position="11"/>
        <end position="21"/>
    </location>
</feature>
<accession>A0A1N7FFH0</accession>
<protein>
    <submittedName>
        <fullName evidence="3">SprT-like family protein</fullName>
    </submittedName>
</protein>